<sequence>MDDVGSFAVEIDGDYRSEIQIQALADRLRTQGHVVFHSAAQNVPEGLYSQFVMFLEDGEVFEEYTILYENYPDCMAQISDGKKDP</sequence>
<dbReference type="HOGENOM" id="CLU_2510771_0_0_5"/>
<reference evidence="2" key="1">
    <citation type="journal article" date="2014" name="Stand. Genomic Sci.">
        <title>Genome sequence of the exopolysaccharide-producing Salipiger mucosus type strain (DSM 16094(T)), a moderately halophilic member of the Roseobacter clade.</title>
        <authorList>
            <person name="Riedel T."/>
            <person name="Spring S."/>
            <person name="Fiebig A."/>
            <person name="Petersen J."/>
            <person name="Kyrpides N.C."/>
            <person name="Goker M."/>
            <person name="Klenk H.P."/>
        </authorList>
    </citation>
    <scope>NUCLEOTIDE SEQUENCE [LARGE SCALE GENOMIC DNA]</scope>
    <source>
        <strain evidence="2">DSM 16094</strain>
    </source>
</reference>
<dbReference type="EMBL" id="APVH01000013">
    <property type="protein sequence ID" value="EPX84059.1"/>
    <property type="molecule type" value="Genomic_DNA"/>
</dbReference>
<organism evidence="1 2">
    <name type="scientific">Salipiger mucosus DSM 16094</name>
    <dbReference type="NCBI Taxonomy" id="1123237"/>
    <lineage>
        <taxon>Bacteria</taxon>
        <taxon>Pseudomonadati</taxon>
        <taxon>Pseudomonadota</taxon>
        <taxon>Alphaproteobacteria</taxon>
        <taxon>Rhodobacterales</taxon>
        <taxon>Roseobacteraceae</taxon>
        <taxon>Salipiger</taxon>
    </lineage>
</organism>
<accession>S9SCV5</accession>
<dbReference type="Proteomes" id="UP000015347">
    <property type="component" value="Unassembled WGS sequence"/>
</dbReference>
<name>S9SCV5_9RHOB</name>
<gene>
    <name evidence="1" type="ORF">Salmuc_01834</name>
</gene>
<proteinExistence type="predicted"/>
<evidence type="ECO:0000313" key="2">
    <source>
        <dbReference type="Proteomes" id="UP000015347"/>
    </source>
</evidence>
<keyword evidence="2" id="KW-1185">Reference proteome</keyword>
<evidence type="ECO:0000313" key="1">
    <source>
        <dbReference type="EMBL" id="EPX84059.1"/>
    </source>
</evidence>
<protein>
    <submittedName>
        <fullName evidence="1">Uncharacterized protein</fullName>
    </submittedName>
</protein>
<dbReference type="AlphaFoldDB" id="S9SCV5"/>
<comment type="caution">
    <text evidence="1">The sequence shown here is derived from an EMBL/GenBank/DDBJ whole genome shotgun (WGS) entry which is preliminary data.</text>
</comment>